<dbReference type="InterPro" id="IPR046118">
    <property type="entry name" value="DUF6115"/>
</dbReference>
<proteinExistence type="predicted"/>
<evidence type="ECO:0000313" key="3">
    <source>
        <dbReference type="Proteomes" id="UP000693672"/>
    </source>
</evidence>
<feature type="coiled-coil region" evidence="1">
    <location>
        <begin position="37"/>
        <end position="93"/>
    </location>
</feature>
<gene>
    <name evidence="2" type="ORF">PAESOLCIP111_00535</name>
</gene>
<sequence length="202" mass="22959">MDKPWVYIVLFGLLLIVYAKIMPKNGAPAARRDEQMLTEVEATMDHFAAELEEQNKALIQMFGDTRKEYEQYSTMLASRVEMLEKQNERLQGELGRIGVLQEQLQHRGGVLEVQPEARGTGRSESAGQAAALLTAAWSEQESAAAEPPEAPLHIRDRYRELLQLYEQGRSTEFIARKLNMNKGEVSLILQLAKQEERSYAHE</sequence>
<dbReference type="Proteomes" id="UP000693672">
    <property type="component" value="Unassembled WGS sequence"/>
</dbReference>
<comment type="caution">
    <text evidence="2">The sequence shown here is derived from an EMBL/GenBank/DDBJ whole genome shotgun (WGS) entry which is preliminary data.</text>
</comment>
<organism evidence="2 3">
    <name type="scientific">Paenibacillus solanacearum</name>
    <dbReference type="NCBI Taxonomy" id="2048548"/>
    <lineage>
        <taxon>Bacteria</taxon>
        <taxon>Bacillati</taxon>
        <taxon>Bacillota</taxon>
        <taxon>Bacilli</taxon>
        <taxon>Bacillales</taxon>
        <taxon>Paenibacillaceae</taxon>
        <taxon>Paenibacillus</taxon>
    </lineage>
</organism>
<dbReference type="EMBL" id="CAJVAS010000002">
    <property type="protein sequence ID" value="CAG7602753.1"/>
    <property type="molecule type" value="Genomic_DNA"/>
</dbReference>
<keyword evidence="3" id="KW-1185">Reference proteome</keyword>
<keyword evidence="1" id="KW-0175">Coiled coil</keyword>
<dbReference type="AlphaFoldDB" id="A0A916JTS0"/>
<name>A0A916JTS0_9BACL</name>
<protein>
    <submittedName>
        <fullName evidence="2">Uncharacterized protein</fullName>
    </submittedName>
</protein>
<reference evidence="2" key="1">
    <citation type="submission" date="2021-06" db="EMBL/GenBank/DDBJ databases">
        <authorList>
            <person name="Criscuolo A."/>
        </authorList>
    </citation>
    <scope>NUCLEOTIDE SEQUENCE</scope>
    <source>
        <strain evidence="2">CIP111600</strain>
    </source>
</reference>
<evidence type="ECO:0000313" key="2">
    <source>
        <dbReference type="EMBL" id="CAG7602753.1"/>
    </source>
</evidence>
<dbReference type="Pfam" id="PF19610">
    <property type="entry name" value="DUF6115"/>
    <property type="match status" value="1"/>
</dbReference>
<dbReference type="RefSeq" id="WP_218090375.1">
    <property type="nucleotide sequence ID" value="NZ_CAJVAS010000002.1"/>
</dbReference>
<accession>A0A916JTS0</accession>
<evidence type="ECO:0000256" key="1">
    <source>
        <dbReference type="SAM" id="Coils"/>
    </source>
</evidence>